<reference evidence="2" key="1">
    <citation type="journal article" date="2011" name="J. Bacteriol.">
        <title>Genome sequences of eight morphologically diverse alphaproteobacteria.</title>
        <authorList>
            <consortium name="US DOE Joint Genome Institute"/>
            <person name="Brown P.J."/>
            <person name="Kysela D.T."/>
            <person name="Buechlein A."/>
            <person name="Hemmerich C."/>
            <person name="Brun Y.V."/>
        </authorList>
    </citation>
    <scope>NUCLEOTIDE SEQUENCE [LARGE SCALE GENOMIC DNA]</scope>
    <source>
        <strain evidence="2">ATCC 15264 / DSM 4735 / LMG 14903 / NBRC 16000 / CB 81</strain>
    </source>
</reference>
<dbReference type="OrthoDB" id="7205401at2"/>
<dbReference type="EMBL" id="CP002102">
    <property type="protein sequence ID" value="ADL02431.1"/>
    <property type="molecule type" value="Genomic_DNA"/>
</dbReference>
<keyword evidence="2" id="KW-1185">Reference proteome</keyword>
<protein>
    <submittedName>
        <fullName evidence="1">Uncharacterized protein</fullName>
    </submittedName>
</protein>
<dbReference type="STRING" id="633149.Bresu_3125"/>
<gene>
    <name evidence="1" type="ordered locus">Bresu_3125</name>
</gene>
<name>D9QFB6_BRESC</name>
<organism evidence="1 2">
    <name type="scientific">Brevundimonas subvibrioides (strain ATCC 15264 / DSM 4735 / LMG 14903 / NBRC 16000 / CB 81)</name>
    <name type="common">Caulobacter subvibrioides</name>
    <dbReference type="NCBI Taxonomy" id="633149"/>
    <lineage>
        <taxon>Bacteria</taxon>
        <taxon>Pseudomonadati</taxon>
        <taxon>Pseudomonadota</taxon>
        <taxon>Alphaproteobacteria</taxon>
        <taxon>Caulobacterales</taxon>
        <taxon>Caulobacteraceae</taxon>
        <taxon>Brevundimonas</taxon>
    </lineage>
</organism>
<dbReference type="Proteomes" id="UP000002696">
    <property type="component" value="Chromosome"/>
</dbReference>
<dbReference type="BioCyc" id="BSUB633149:G1GM8-3142-MONOMER"/>
<dbReference type="InParanoid" id="D9QFB6"/>
<dbReference type="RefSeq" id="WP_013270531.1">
    <property type="nucleotide sequence ID" value="NC_014375.1"/>
</dbReference>
<sequence>MTDLTETPAPDHEPMFGALCTELGICLHAKGQAKVVAALPSGLDAAVKAVFAAEGIDFLNAPGSLKRDVRDCLKAHVPAA</sequence>
<dbReference type="HOGENOM" id="CLU_2663921_0_0_5"/>
<dbReference type="KEGG" id="bsb:Bresu_3125"/>
<evidence type="ECO:0000313" key="1">
    <source>
        <dbReference type="EMBL" id="ADL02431.1"/>
    </source>
</evidence>
<accession>D9QFB6</accession>
<evidence type="ECO:0000313" key="2">
    <source>
        <dbReference type="Proteomes" id="UP000002696"/>
    </source>
</evidence>
<dbReference type="AlphaFoldDB" id="D9QFB6"/>
<proteinExistence type="predicted"/>